<gene>
    <name evidence="3" type="ORF">FIBRA_00819</name>
</gene>
<feature type="domain" description="DUF6535" evidence="2">
    <location>
        <begin position="159"/>
        <end position="340"/>
    </location>
</feature>
<dbReference type="RefSeq" id="XP_012178097.1">
    <property type="nucleotide sequence ID" value="XM_012322707.1"/>
</dbReference>
<accession>J4H0R6</accession>
<protein>
    <recommendedName>
        <fullName evidence="2">DUF6535 domain-containing protein</fullName>
    </recommendedName>
</protein>
<feature type="transmembrane region" description="Helical" evidence="1">
    <location>
        <begin position="181"/>
        <end position="200"/>
    </location>
</feature>
<dbReference type="HOGENOM" id="CLU_016781_0_0_1"/>
<evidence type="ECO:0000259" key="2">
    <source>
        <dbReference type="Pfam" id="PF20153"/>
    </source>
</evidence>
<feature type="transmembrane region" description="Helical" evidence="1">
    <location>
        <begin position="347"/>
        <end position="372"/>
    </location>
</feature>
<keyword evidence="1" id="KW-1133">Transmembrane helix</keyword>
<keyword evidence="1" id="KW-0812">Transmembrane</keyword>
<dbReference type="OrthoDB" id="3269725at2759"/>
<dbReference type="InParanoid" id="J4H0R6"/>
<dbReference type="Proteomes" id="UP000006352">
    <property type="component" value="Unassembled WGS sequence"/>
</dbReference>
<name>J4H0R6_9APHY</name>
<dbReference type="InterPro" id="IPR045338">
    <property type="entry name" value="DUF6535"/>
</dbReference>
<evidence type="ECO:0000313" key="3">
    <source>
        <dbReference type="EMBL" id="CCL98814.1"/>
    </source>
</evidence>
<dbReference type="AlphaFoldDB" id="J4H0R6"/>
<organism evidence="3 4">
    <name type="scientific">Fibroporia radiculosa</name>
    <dbReference type="NCBI Taxonomy" id="599839"/>
    <lineage>
        <taxon>Eukaryota</taxon>
        <taxon>Fungi</taxon>
        <taxon>Dikarya</taxon>
        <taxon>Basidiomycota</taxon>
        <taxon>Agaricomycotina</taxon>
        <taxon>Agaricomycetes</taxon>
        <taxon>Polyporales</taxon>
        <taxon>Fibroporiaceae</taxon>
        <taxon>Fibroporia</taxon>
    </lineage>
</organism>
<evidence type="ECO:0000256" key="1">
    <source>
        <dbReference type="SAM" id="Phobius"/>
    </source>
</evidence>
<keyword evidence="4" id="KW-1185">Reference proteome</keyword>
<feature type="transmembrane region" description="Helical" evidence="1">
    <location>
        <begin position="262"/>
        <end position="284"/>
    </location>
</feature>
<dbReference type="EMBL" id="HE796901">
    <property type="protein sequence ID" value="CCL98814.1"/>
    <property type="molecule type" value="Genomic_DNA"/>
</dbReference>
<sequence>MPPLDQELALPSSLLRQASSDPDLEAQIHPTNNSVELAMLGHSKDGQVSSRIRSVCSDAVSSHATCIEIRTAPRTEDGMAKNGNTLVISEEYLSVRDIQVEDRHQSWNQKDSNEDVAVTEVHSDSKREFNAEHVNERGPPVQLAQGPKTFLKEGAQEVWSECAKQVWEHQREMIDRWKDELNIMLIFAGLFSAILTAFVIEYYPTLQPPTSDTTTQLLAMMAMQLNLLTGSGHDSPLESVSSLISSSSATKVSSQIVAINGLWFAALVFSLGAASLAISVNQWLNHHRTRPLTMSRESVEIWYLRHQSLDRWKVPLIINLLPVLLQASMALFLIGLVVFLGPMSTSVSAIACGLVSLFLLVTIGTAIIPAIVSDCAYKSPQAWWSLKLLCGPQRLVCSVVLKLLYHYSRLTLVLSARWWKVSLEQRKAAFRTWKLSIRQWKTSLRRLRSSIELRNIVLQALLDGTVWRWADILRQWEIALQQLWHSEDWRACELDSLDSIRWNANSSAPFLGEMLAEAYTTVSDSAFIVPVSLLCLDTTNYKTVLHSLSTISMRGRLKDPIGRVWGQYYATRANEQEKYYIIATLDSLIDVLPMISDNSRRGMEDQWRIQNNIRGLMQSMNDWSTSRLRLRKMWQDITVNSGSGPKPVLWKCTVKLSYDFENELDLEDLAFFLSAALHLGKGDIDMDELFLFSRWCLNLARVRKWCGSQPIHDELQSLVMTTSNFLKASILAPQRWSTRKLTASETVYLSNFMVECTKHAEEESGVVTASMLAFLIELACSCELYKSWESTMQKEVRKMRELVCFPKGTLDDIDDWFSRPSDQQPARREGVLARLRARIRSADLPFHEKDEALSP</sequence>
<dbReference type="GeneID" id="24093725"/>
<evidence type="ECO:0000313" key="4">
    <source>
        <dbReference type="Proteomes" id="UP000006352"/>
    </source>
</evidence>
<proteinExistence type="predicted"/>
<reference evidence="3 4" key="1">
    <citation type="journal article" date="2012" name="Appl. Environ. Microbiol.">
        <title>Short-read sequencing for genomic analysis of the brown rot fungus Fibroporia radiculosa.</title>
        <authorList>
            <person name="Tang J.D."/>
            <person name="Perkins A.D."/>
            <person name="Sonstegard T.S."/>
            <person name="Schroeder S.G."/>
            <person name="Burgess S.C."/>
            <person name="Diehl S.V."/>
        </authorList>
    </citation>
    <scope>NUCLEOTIDE SEQUENCE [LARGE SCALE GENOMIC DNA]</scope>
    <source>
        <strain evidence="3 4">TFFH 294</strain>
    </source>
</reference>
<keyword evidence="1" id="KW-0472">Membrane</keyword>
<dbReference type="Pfam" id="PF20153">
    <property type="entry name" value="DUF6535"/>
    <property type="match status" value="1"/>
</dbReference>
<feature type="transmembrane region" description="Helical" evidence="1">
    <location>
        <begin position="316"/>
        <end position="341"/>
    </location>
</feature>